<dbReference type="EMBL" id="CAJJDN010000096">
    <property type="protein sequence ID" value="CAD8110496.1"/>
    <property type="molecule type" value="Genomic_DNA"/>
</dbReference>
<dbReference type="AlphaFoldDB" id="A0A8S1Q4A9"/>
<evidence type="ECO:0000313" key="1">
    <source>
        <dbReference type="EMBL" id="CAD8110496.1"/>
    </source>
</evidence>
<comment type="caution">
    <text evidence="1">The sequence shown here is derived from an EMBL/GenBank/DDBJ whole genome shotgun (WGS) entry which is preliminary data.</text>
</comment>
<sequence length="200" mass="24074">MKIFNIVIGQILKEQKVESSSAQDKTKMNPKLWISFTYSKYHNNIIQTFIISNLIGCSLHKNQIFVFRQQNNQRICMYFQLGDSCNVNTSINRITKFQAEHDRLKHVDISGQKVELQIVIHQPIWQEPNKFQQIQSYQLEKHIQLIIIISYQINYLMKLTQMIQQYFENQKLRDGQNYIIWYRKEELEQQEDIVNFKKVL</sequence>
<organism evidence="1 2">
    <name type="scientific">Paramecium sonneborni</name>
    <dbReference type="NCBI Taxonomy" id="65129"/>
    <lineage>
        <taxon>Eukaryota</taxon>
        <taxon>Sar</taxon>
        <taxon>Alveolata</taxon>
        <taxon>Ciliophora</taxon>
        <taxon>Intramacronucleata</taxon>
        <taxon>Oligohymenophorea</taxon>
        <taxon>Peniculida</taxon>
        <taxon>Parameciidae</taxon>
        <taxon>Paramecium</taxon>
    </lineage>
</organism>
<evidence type="ECO:0000313" key="2">
    <source>
        <dbReference type="Proteomes" id="UP000692954"/>
    </source>
</evidence>
<protein>
    <submittedName>
        <fullName evidence="1">Uncharacterized protein</fullName>
    </submittedName>
</protein>
<dbReference type="Proteomes" id="UP000692954">
    <property type="component" value="Unassembled WGS sequence"/>
</dbReference>
<gene>
    <name evidence="1" type="ORF">PSON_ATCC_30995.1.T0960016</name>
</gene>
<keyword evidence="2" id="KW-1185">Reference proteome</keyword>
<accession>A0A8S1Q4A9</accession>
<proteinExistence type="predicted"/>
<name>A0A8S1Q4A9_9CILI</name>
<reference evidence="1" key="1">
    <citation type="submission" date="2021-01" db="EMBL/GenBank/DDBJ databases">
        <authorList>
            <consortium name="Genoscope - CEA"/>
            <person name="William W."/>
        </authorList>
    </citation>
    <scope>NUCLEOTIDE SEQUENCE</scope>
</reference>